<reference evidence="4 5" key="1">
    <citation type="submission" date="2024-06" db="EMBL/GenBank/DDBJ databases">
        <authorList>
            <person name="Kraege A."/>
            <person name="Thomma B."/>
        </authorList>
    </citation>
    <scope>NUCLEOTIDE SEQUENCE [LARGE SCALE GENOMIC DNA]</scope>
</reference>
<proteinExistence type="predicted"/>
<feature type="domain" description="TATA element modulatory factor 1 TATA binding" evidence="3">
    <location>
        <begin position="510"/>
        <end position="597"/>
    </location>
</feature>
<keyword evidence="1" id="KW-0175">Coiled coil</keyword>
<keyword evidence="5" id="KW-1185">Reference proteome</keyword>
<evidence type="ECO:0000313" key="5">
    <source>
        <dbReference type="Proteomes" id="UP001497392"/>
    </source>
</evidence>
<comment type="caution">
    <text evidence="4">The sequence shown here is derived from an EMBL/GenBank/DDBJ whole genome shotgun (WGS) entry which is preliminary data.</text>
</comment>
<protein>
    <submittedName>
        <fullName evidence="4">G6895 protein</fullName>
    </submittedName>
</protein>
<dbReference type="InterPro" id="IPR022091">
    <property type="entry name" value="TMF_TATA-bd"/>
</dbReference>
<gene>
    <name evidence="4" type="primary">g6895</name>
    <name evidence="4" type="ORF">VP750_LOCUS5901</name>
</gene>
<feature type="coiled-coil region" evidence="1">
    <location>
        <begin position="51"/>
        <end position="205"/>
    </location>
</feature>
<evidence type="ECO:0000259" key="3">
    <source>
        <dbReference type="Pfam" id="PF12325"/>
    </source>
</evidence>
<feature type="region of interest" description="Disordered" evidence="2">
    <location>
        <begin position="454"/>
        <end position="481"/>
    </location>
</feature>
<dbReference type="EMBL" id="CAXHTA020000010">
    <property type="protein sequence ID" value="CAL5224242.1"/>
    <property type="molecule type" value="Genomic_DNA"/>
</dbReference>
<dbReference type="Proteomes" id="UP001497392">
    <property type="component" value="Unassembled WGS sequence"/>
</dbReference>
<feature type="coiled-coil region" evidence="1">
    <location>
        <begin position="512"/>
        <end position="570"/>
    </location>
</feature>
<dbReference type="PANTHER" id="PTHR46515">
    <property type="entry name" value="TATA ELEMENT MODULATORY FACTOR TMF1"/>
    <property type="match status" value="1"/>
</dbReference>
<dbReference type="PANTHER" id="PTHR46515:SF1">
    <property type="entry name" value="TATA ELEMENT MODULATORY FACTOR"/>
    <property type="match status" value="1"/>
</dbReference>
<dbReference type="InterPro" id="IPR052602">
    <property type="entry name" value="Growth_transcription_reg"/>
</dbReference>
<evidence type="ECO:0000256" key="2">
    <source>
        <dbReference type="SAM" id="MobiDB-lite"/>
    </source>
</evidence>
<feature type="coiled-coil region" evidence="1">
    <location>
        <begin position="300"/>
        <end position="422"/>
    </location>
</feature>
<organism evidence="4 5">
    <name type="scientific">Coccomyxa viridis</name>
    <dbReference type="NCBI Taxonomy" id="1274662"/>
    <lineage>
        <taxon>Eukaryota</taxon>
        <taxon>Viridiplantae</taxon>
        <taxon>Chlorophyta</taxon>
        <taxon>core chlorophytes</taxon>
        <taxon>Trebouxiophyceae</taxon>
        <taxon>Trebouxiophyceae incertae sedis</taxon>
        <taxon>Coccomyxaceae</taxon>
        <taxon>Coccomyxa</taxon>
    </lineage>
</organism>
<dbReference type="Pfam" id="PF12325">
    <property type="entry name" value="TMF_TATA_bd"/>
    <property type="match status" value="1"/>
</dbReference>
<feature type="coiled-coil region" evidence="1">
    <location>
        <begin position="243"/>
        <end position="270"/>
    </location>
</feature>
<sequence>MQERIRQLEGKVAMLTVINGALQNENETLRHDQSSAGRTPSATDAELHELQEEFTRRIATADRTIASLKEKNESLRATVEAASKGGNANEARLQDQQTYIATLQAEGETMSRKNNELEGTLRKLRSQGRKLESERDRLAGRLASLEASLAGEQERAMHATQAAAMQIELMEEEVRGAKQDAASQVAAARKDAAAAQEEARREAQRHGASTMATAIEREAALSGNLADLRAEYEEASSSFFMREEGLRQEVSRLEDRVRALEDEKTELVASSSDHTRPLMRQIESMAASAAAQQAAHAEAEQQLIERLKTVEAALSEARESEQFLRGKLSQTERGLAAARAGLEGAAAQASELTEELGSEKKRAGALTTDVKHAEERLNAARRREEAARQRAESDVQLLQQRLKAAESKVSMLETDRLNWQERYQESLRRSTPASPAHSLPISRAAVHGTLETSSFHHRAGVPDRAQSTAVAADEEAEPTDDLDKLIRAASGGGAHARHHPATNGHASEASQLQYLQRRITAAEADAEGARMELLRACQQAEAAAADVARCKTLEQRLQELEKRYEMALELLGERNEHVDKLEDDIREMKDIFHSQLSLMADQLSMAKSAEQQKPPIADQP</sequence>
<name>A0ABP1G1F3_9CHLO</name>
<evidence type="ECO:0000313" key="4">
    <source>
        <dbReference type="EMBL" id="CAL5224242.1"/>
    </source>
</evidence>
<accession>A0ABP1G1F3</accession>
<evidence type="ECO:0000256" key="1">
    <source>
        <dbReference type="SAM" id="Coils"/>
    </source>
</evidence>